<gene>
    <name evidence="1" type="ORF">B5E52_16915</name>
</gene>
<reference evidence="2" key="1">
    <citation type="submission" date="2017-04" db="EMBL/GenBank/DDBJ databases">
        <title>Function of individual gut microbiota members based on whole genome sequencing of pure cultures obtained from chicken caecum.</title>
        <authorList>
            <person name="Medvecky M."/>
            <person name="Cejkova D."/>
            <person name="Polansky O."/>
            <person name="Karasova D."/>
            <person name="Kubasova T."/>
            <person name="Cizek A."/>
            <person name="Rychlik I."/>
        </authorList>
    </citation>
    <scope>NUCLEOTIDE SEQUENCE [LARGE SCALE GENOMIC DNA]</scope>
    <source>
        <strain evidence="2">An109</strain>
    </source>
</reference>
<dbReference type="Proteomes" id="UP000196036">
    <property type="component" value="Unassembled WGS sequence"/>
</dbReference>
<evidence type="ECO:0008006" key="3">
    <source>
        <dbReference type="Google" id="ProtNLM"/>
    </source>
</evidence>
<name>A0A1Y4V5X6_9BACE</name>
<protein>
    <recommendedName>
        <fullName evidence="3">Phage tail protein</fullName>
    </recommendedName>
</protein>
<comment type="caution">
    <text evidence="1">The sequence shown here is derived from an EMBL/GenBank/DDBJ whole genome shotgun (WGS) entry which is preliminary data.</text>
</comment>
<accession>A0A1Y4V5X6</accession>
<dbReference type="AlphaFoldDB" id="A0A1Y4V5X6"/>
<proteinExistence type="predicted"/>
<evidence type="ECO:0000313" key="1">
    <source>
        <dbReference type="EMBL" id="OUQ64616.1"/>
    </source>
</evidence>
<dbReference type="RefSeq" id="WP_087318686.1">
    <property type="nucleotide sequence ID" value="NZ_NFLW01000036.1"/>
</dbReference>
<dbReference type="EMBL" id="NFLW01000036">
    <property type="protein sequence ID" value="OUQ64616.1"/>
    <property type="molecule type" value="Genomic_DNA"/>
</dbReference>
<sequence>MAESIQISAVDIKRLWYADEDAVSADLTGTALYALVKANGSATEIKNVHQDTWTIEEGDPTQEPYKNQLTGSTYRMGAKAMGDVTFNFTIGRYDYATKKELMGGEIINTDKGWKRARGIVEVKKCLIALTQDDQYCVLPYANVVAREANTDGAVGIAVVATMLEPLNEAVMPEYWFDASEVKEGV</sequence>
<evidence type="ECO:0000313" key="2">
    <source>
        <dbReference type="Proteomes" id="UP000196036"/>
    </source>
</evidence>
<organism evidence="1 2">
    <name type="scientific">Bacteroides xylanisolvens</name>
    <dbReference type="NCBI Taxonomy" id="371601"/>
    <lineage>
        <taxon>Bacteria</taxon>
        <taxon>Pseudomonadati</taxon>
        <taxon>Bacteroidota</taxon>
        <taxon>Bacteroidia</taxon>
        <taxon>Bacteroidales</taxon>
        <taxon>Bacteroidaceae</taxon>
        <taxon>Bacteroides</taxon>
    </lineage>
</organism>